<dbReference type="Proteomes" id="UP001227268">
    <property type="component" value="Unassembled WGS sequence"/>
</dbReference>
<reference evidence="1" key="1">
    <citation type="submission" date="2023-04" db="EMBL/GenBank/DDBJ databases">
        <title>Draft Genome sequencing of Naganishia species isolated from polar environments using Oxford Nanopore Technology.</title>
        <authorList>
            <person name="Leo P."/>
            <person name="Venkateswaran K."/>
        </authorList>
    </citation>
    <scope>NUCLEOTIDE SEQUENCE</scope>
    <source>
        <strain evidence="1">MNA-CCFEE 5423</strain>
    </source>
</reference>
<evidence type="ECO:0000313" key="1">
    <source>
        <dbReference type="EMBL" id="KAJ9101036.1"/>
    </source>
</evidence>
<comment type="caution">
    <text evidence="1">The sequence shown here is derived from an EMBL/GenBank/DDBJ whole genome shotgun (WGS) entry which is preliminary data.</text>
</comment>
<keyword evidence="2" id="KW-1185">Reference proteome</keyword>
<sequence length="229" mass="25023">MSASQTKAQASYHPAGYGMSPSLKRARKPFLTRNLLTGGIIASFALGTFWYSIAAVQQDDFADVQDLLPPASERGKMLTIEEELEEKRRNNPFAQNLSNNDLSLSSSPTNNASRTSSILEPAGSKIETVTEALKNASPVSPLAPQQQSVRGQSQSPFMIMGGQQTDTASRSRTQEEEQFAMFRLPFFRGRTPHNSGGKVLPIVNGEVNVDNIGSIWDDGVKTYGDRRLV</sequence>
<evidence type="ECO:0000313" key="2">
    <source>
        <dbReference type="Proteomes" id="UP001227268"/>
    </source>
</evidence>
<name>A0ACC2VQX0_9TREE</name>
<proteinExistence type="predicted"/>
<protein>
    <submittedName>
        <fullName evidence="1">Uncharacterized protein</fullName>
    </submittedName>
</protein>
<gene>
    <name evidence="1" type="ORF">QFC21_003254</name>
</gene>
<accession>A0ACC2VQX0</accession>
<organism evidence="1 2">
    <name type="scientific">Naganishia friedmannii</name>
    <dbReference type="NCBI Taxonomy" id="89922"/>
    <lineage>
        <taxon>Eukaryota</taxon>
        <taxon>Fungi</taxon>
        <taxon>Dikarya</taxon>
        <taxon>Basidiomycota</taxon>
        <taxon>Agaricomycotina</taxon>
        <taxon>Tremellomycetes</taxon>
        <taxon>Filobasidiales</taxon>
        <taxon>Filobasidiaceae</taxon>
        <taxon>Naganishia</taxon>
    </lineage>
</organism>
<dbReference type="EMBL" id="JASBWT010000010">
    <property type="protein sequence ID" value="KAJ9101036.1"/>
    <property type="molecule type" value="Genomic_DNA"/>
</dbReference>